<evidence type="ECO:0000313" key="3">
    <source>
        <dbReference type="Proteomes" id="UP000708208"/>
    </source>
</evidence>
<proteinExistence type="predicted"/>
<name>A0A8J2LRK8_9HEXA</name>
<dbReference type="EMBL" id="CAJVCH010541082">
    <property type="protein sequence ID" value="CAG7826775.1"/>
    <property type="molecule type" value="Genomic_DNA"/>
</dbReference>
<dbReference type="AlphaFoldDB" id="A0A8J2LRK8"/>
<dbReference type="Pfam" id="PF25273">
    <property type="entry name" value="DUF7869"/>
    <property type="match status" value="1"/>
</dbReference>
<organism evidence="2 3">
    <name type="scientific">Allacma fusca</name>
    <dbReference type="NCBI Taxonomy" id="39272"/>
    <lineage>
        <taxon>Eukaryota</taxon>
        <taxon>Metazoa</taxon>
        <taxon>Ecdysozoa</taxon>
        <taxon>Arthropoda</taxon>
        <taxon>Hexapoda</taxon>
        <taxon>Collembola</taxon>
        <taxon>Symphypleona</taxon>
        <taxon>Sminthuridae</taxon>
        <taxon>Allacma</taxon>
    </lineage>
</organism>
<feature type="non-terminal residue" evidence="2">
    <location>
        <position position="1"/>
    </location>
</feature>
<sequence length="246" mass="28466">ANEVLTCLNWYITNVVPPTCTDLHIYCDNTYGQNKNRYLFAILQNLANNRFANIYVRYPVPGHSRMPIDGDFGRITCKSNMCEKMSYPSDVVRVIQHAQTEKPFNIVYVNNNLTDDLCDDGRVVLDVKDFKAALESLLLTPQRANLNLQNTRELMFQPQQLITVNFSDRFEYPKRELTLFKPNVTAESLYNVLGAARSAYDDFLPISPIKLRNVEELTKYIVQKQNLTFYSTLYTETDGIRKYFNA</sequence>
<keyword evidence="3" id="KW-1185">Reference proteome</keyword>
<gene>
    <name evidence="2" type="ORF">AFUS01_LOCUS36813</name>
</gene>
<accession>A0A8J2LRK8</accession>
<dbReference type="OrthoDB" id="6741802at2759"/>
<reference evidence="2" key="1">
    <citation type="submission" date="2021-06" db="EMBL/GenBank/DDBJ databases">
        <authorList>
            <person name="Hodson N. C."/>
            <person name="Mongue J. A."/>
            <person name="Jaron S. K."/>
        </authorList>
    </citation>
    <scope>NUCLEOTIDE SEQUENCE</scope>
</reference>
<dbReference type="InterPro" id="IPR057191">
    <property type="entry name" value="DUF7869"/>
</dbReference>
<feature type="domain" description="DUF7869" evidence="1">
    <location>
        <begin position="21"/>
        <end position="103"/>
    </location>
</feature>
<comment type="caution">
    <text evidence="2">The sequence shown here is derived from an EMBL/GenBank/DDBJ whole genome shotgun (WGS) entry which is preliminary data.</text>
</comment>
<dbReference type="Proteomes" id="UP000708208">
    <property type="component" value="Unassembled WGS sequence"/>
</dbReference>
<evidence type="ECO:0000313" key="2">
    <source>
        <dbReference type="EMBL" id="CAG7826775.1"/>
    </source>
</evidence>
<evidence type="ECO:0000259" key="1">
    <source>
        <dbReference type="Pfam" id="PF25273"/>
    </source>
</evidence>
<dbReference type="PANTHER" id="PTHR34415">
    <property type="entry name" value="INTEGRASE CATALYTIC DOMAIN-CONTAINING PROTEIN"/>
    <property type="match status" value="1"/>
</dbReference>
<protein>
    <recommendedName>
        <fullName evidence="1">DUF7869 domain-containing protein</fullName>
    </recommendedName>
</protein>
<dbReference type="PANTHER" id="PTHR34415:SF1">
    <property type="entry name" value="INTEGRASE CATALYTIC DOMAIN-CONTAINING PROTEIN"/>
    <property type="match status" value="1"/>
</dbReference>